<dbReference type="EMBL" id="KZ679130">
    <property type="protein sequence ID" value="PTB77890.1"/>
    <property type="molecule type" value="Genomic_DNA"/>
</dbReference>
<evidence type="ECO:0000313" key="2">
    <source>
        <dbReference type="Proteomes" id="UP000240760"/>
    </source>
</evidence>
<gene>
    <name evidence="1" type="ORF">M440DRAFT_1331341</name>
</gene>
<keyword evidence="2" id="KW-1185">Reference proteome</keyword>
<organism evidence="1 2">
    <name type="scientific">Trichoderma longibrachiatum ATCC 18648</name>
    <dbReference type="NCBI Taxonomy" id="983965"/>
    <lineage>
        <taxon>Eukaryota</taxon>
        <taxon>Fungi</taxon>
        <taxon>Dikarya</taxon>
        <taxon>Ascomycota</taxon>
        <taxon>Pezizomycotina</taxon>
        <taxon>Sordariomycetes</taxon>
        <taxon>Hypocreomycetidae</taxon>
        <taxon>Hypocreales</taxon>
        <taxon>Hypocreaceae</taxon>
        <taxon>Trichoderma</taxon>
    </lineage>
</organism>
<dbReference type="Proteomes" id="UP000240760">
    <property type="component" value="Unassembled WGS sequence"/>
</dbReference>
<evidence type="ECO:0000313" key="1">
    <source>
        <dbReference type="EMBL" id="PTB77890.1"/>
    </source>
</evidence>
<proteinExistence type="predicted"/>
<protein>
    <submittedName>
        <fullName evidence="1">Uncharacterized protein</fullName>
    </submittedName>
</protein>
<name>A0A2T4C8J6_TRILO</name>
<sequence length="305" mass="34942">MADSPAKFSIRDTLDPGMMSTYMHNQRHALDYLVAKGHITINKTPVIRLNEHGLLCADGDEDVPEETLRQEPRLFQAGADAAVQEATPSSLLDSLLGAKPLKRMSTRESYSTVISIMDSLPISTHVAWRALGAELRATRAHERPKLALQESLQNACEEDDLDWRAFEFFKRACEDGPKFINIQQSLKTLYRLIGVQDEWFFCHKYAYGEAQLRDAEIADAIFLVLGILEHIQGPAFEESVGIYRRLREKCRHLENLLFKTRVAPKLRRFMELYIHRADGNDIKAEDDDERQANPQPKKKRRCAYI</sequence>
<dbReference type="OrthoDB" id="4892796at2759"/>
<reference evidence="1 2" key="1">
    <citation type="submission" date="2016-07" db="EMBL/GenBank/DDBJ databases">
        <title>Multiple horizontal gene transfer events from other fungi enriched the ability of initially mycotrophic Trichoderma (Ascomycota) to feed on dead plant biomass.</title>
        <authorList>
            <consortium name="DOE Joint Genome Institute"/>
            <person name="Aerts A."/>
            <person name="Atanasova L."/>
            <person name="Chenthamara K."/>
            <person name="Zhang J."/>
            <person name="Grujic M."/>
            <person name="Henrissat B."/>
            <person name="Kuo A."/>
            <person name="Salamov A."/>
            <person name="Lipzen A."/>
            <person name="Labutti K."/>
            <person name="Barry K."/>
            <person name="Miao Y."/>
            <person name="Rahimi M.J."/>
            <person name="Shen Q."/>
            <person name="Grigoriev I.V."/>
            <person name="Kubicek C.P."/>
            <person name="Druzhinina I.S."/>
        </authorList>
    </citation>
    <scope>NUCLEOTIDE SEQUENCE [LARGE SCALE GENOMIC DNA]</scope>
    <source>
        <strain evidence="1 2">ATCC 18648</strain>
    </source>
</reference>
<accession>A0A2T4C8J6</accession>
<dbReference type="AlphaFoldDB" id="A0A2T4C8J6"/>